<comment type="similarity">
    <text evidence="5">Belongs to the RimM family.</text>
</comment>
<evidence type="ECO:0000256" key="2">
    <source>
        <dbReference type="ARBA" id="ARBA00022517"/>
    </source>
</evidence>
<dbReference type="Gene3D" id="2.30.30.240">
    <property type="entry name" value="PRC-barrel domain"/>
    <property type="match status" value="1"/>
</dbReference>
<comment type="function">
    <text evidence="5">An accessory protein needed during the final step in the assembly of 30S ribosomal subunit, possibly for assembly of the head region. Essential for efficient processing of 16S rRNA. May be needed both before and after RbfA during the maturation of 16S rRNA. It has affinity for free ribosomal 30S subunits but not for 70S ribosomes.</text>
</comment>
<dbReference type="NCBIfam" id="TIGR02273">
    <property type="entry name" value="16S_RimM"/>
    <property type="match status" value="1"/>
</dbReference>
<dbReference type="PANTHER" id="PTHR33692">
    <property type="entry name" value="RIBOSOME MATURATION FACTOR RIMM"/>
    <property type="match status" value="1"/>
</dbReference>
<feature type="domain" description="RimM N-terminal" evidence="6">
    <location>
        <begin position="9"/>
        <end position="89"/>
    </location>
</feature>
<reference evidence="8" key="1">
    <citation type="journal article" date="2023" name="Comput. Struct. Biotechnol. J.">
        <title>Discovery of a novel marine Bacteroidetes with a rich repertoire of carbohydrate-active enzymes.</title>
        <authorList>
            <person name="Chen B."/>
            <person name="Liu G."/>
            <person name="Chen Q."/>
            <person name="Wang H."/>
            <person name="Liu L."/>
            <person name="Tang K."/>
        </authorList>
    </citation>
    <scope>NUCLEOTIDE SEQUENCE</scope>
    <source>
        <strain evidence="8">TK19036</strain>
    </source>
</reference>
<proteinExistence type="inferred from homology"/>
<feature type="domain" description="Ribosome maturation factor RimM PRC barrel" evidence="7">
    <location>
        <begin position="104"/>
        <end position="170"/>
    </location>
</feature>
<evidence type="ECO:0000256" key="1">
    <source>
        <dbReference type="ARBA" id="ARBA00022490"/>
    </source>
</evidence>
<dbReference type="InterPro" id="IPR056792">
    <property type="entry name" value="PRC_RimM"/>
</dbReference>
<dbReference type="InterPro" id="IPR036976">
    <property type="entry name" value="RimM_N_sf"/>
</dbReference>
<organism evidence="8">
    <name type="scientific">Roseihalotalea indica</name>
    <dbReference type="NCBI Taxonomy" id="2867963"/>
    <lineage>
        <taxon>Bacteria</taxon>
        <taxon>Pseudomonadati</taxon>
        <taxon>Bacteroidota</taxon>
        <taxon>Cytophagia</taxon>
        <taxon>Cytophagales</taxon>
        <taxon>Catalimonadaceae</taxon>
        <taxon>Roseihalotalea</taxon>
    </lineage>
</organism>
<evidence type="ECO:0000256" key="4">
    <source>
        <dbReference type="ARBA" id="ARBA00023186"/>
    </source>
</evidence>
<dbReference type="EMBL" id="CP120682">
    <property type="protein sequence ID" value="WKN38495.1"/>
    <property type="molecule type" value="Genomic_DNA"/>
</dbReference>
<dbReference type="InterPro" id="IPR002676">
    <property type="entry name" value="RimM_N"/>
</dbReference>
<dbReference type="GO" id="GO:0005737">
    <property type="term" value="C:cytoplasm"/>
    <property type="evidence" value="ECO:0007669"/>
    <property type="project" value="UniProtKB-SubCell"/>
</dbReference>
<evidence type="ECO:0000256" key="5">
    <source>
        <dbReference type="HAMAP-Rule" id="MF_00014"/>
    </source>
</evidence>
<dbReference type="AlphaFoldDB" id="A0AA49GP85"/>
<comment type="domain">
    <text evidence="5">The PRC barrel domain binds ribosomal protein uS19.</text>
</comment>
<dbReference type="Pfam" id="PF01782">
    <property type="entry name" value="RimM"/>
    <property type="match status" value="1"/>
</dbReference>
<evidence type="ECO:0000259" key="7">
    <source>
        <dbReference type="Pfam" id="PF24986"/>
    </source>
</evidence>
<sequence length="174" mass="19629">MRIEDCYQLGYVSKTHGLQGEISVILDVDVPEAYEELESVFLELPNSGTLIPFFVDTIDIQAQRALIKFEDIDSIEQAQELVKANLYLPLDTLPELEDGQYYFHEIIGYRVVDEQLGELGSVKDVYAGSGQDLIAMDYKNQEVLIPINDELVPRVDKSAQIVHTNLPEGLLDLQ</sequence>
<dbReference type="InterPro" id="IPR009000">
    <property type="entry name" value="Transl_B-barrel_sf"/>
</dbReference>
<dbReference type="Pfam" id="PF24986">
    <property type="entry name" value="PRC_RimM"/>
    <property type="match status" value="1"/>
</dbReference>
<name>A0AA49GP85_9BACT</name>
<dbReference type="SUPFAM" id="SSF50447">
    <property type="entry name" value="Translation proteins"/>
    <property type="match status" value="1"/>
</dbReference>
<dbReference type="InterPro" id="IPR011033">
    <property type="entry name" value="PRC_barrel-like_sf"/>
</dbReference>
<dbReference type="HAMAP" id="MF_00014">
    <property type="entry name" value="Ribosome_mat_RimM"/>
    <property type="match status" value="1"/>
</dbReference>
<comment type="subunit">
    <text evidence="5">Binds ribosomal protein uS19.</text>
</comment>
<evidence type="ECO:0000259" key="6">
    <source>
        <dbReference type="Pfam" id="PF01782"/>
    </source>
</evidence>
<dbReference type="InterPro" id="IPR011961">
    <property type="entry name" value="RimM"/>
</dbReference>
<protein>
    <recommendedName>
        <fullName evidence="5">Ribosome maturation factor RimM</fullName>
    </recommendedName>
</protein>
<dbReference type="GO" id="GO:0006364">
    <property type="term" value="P:rRNA processing"/>
    <property type="evidence" value="ECO:0007669"/>
    <property type="project" value="UniProtKB-UniRule"/>
</dbReference>
<dbReference type="Gene3D" id="2.40.30.60">
    <property type="entry name" value="RimM"/>
    <property type="match status" value="1"/>
</dbReference>
<reference evidence="8" key="2">
    <citation type="journal article" date="2024" name="Antonie Van Leeuwenhoek">
        <title>Roseihalotalea indica gen. nov., sp. nov., a halophilic Bacteroidetes from mesopelagic Southwest Indian Ocean with higher carbohydrate metabolic potential.</title>
        <authorList>
            <person name="Chen B."/>
            <person name="Zhang M."/>
            <person name="Lin D."/>
            <person name="Ye J."/>
            <person name="Tang K."/>
        </authorList>
    </citation>
    <scope>NUCLEOTIDE SEQUENCE</scope>
    <source>
        <strain evidence="8">TK19036</strain>
    </source>
</reference>
<dbReference type="GO" id="GO:0042274">
    <property type="term" value="P:ribosomal small subunit biogenesis"/>
    <property type="evidence" value="ECO:0007669"/>
    <property type="project" value="UniProtKB-UniRule"/>
</dbReference>
<accession>A0AA49GP85</accession>
<keyword evidence="3 5" id="KW-0698">rRNA processing</keyword>
<dbReference type="GO" id="GO:0005840">
    <property type="term" value="C:ribosome"/>
    <property type="evidence" value="ECO:0007669"/>
    <property type="project" value="InterPro"/>
</dbReference>
<dbReference type="PANTHER" id="PTHR33692:SF1">
    <property type="entry name" value="RIBOSOME MATURATION FACTOR RIMM"/>
    <property type="match status" value="1"/>
</dbReference>
<dbReference type="GO" id="GO:0043022">
    <property type="term" value="F:ribosome binding"/>
    <property type="evidence" value="ECO:0007669"/>
    <property type="project" value="InterPro"/>
</dbReference>
<keyword evidence="4 5" id="KW-0143">Chaperone</keyword>
<evidence type="ECO:0000256" key="3">
    <source>
        <dbReference type="ARBA" id="ARBA00022552"/>
    </source>
</evidence>
<keyword evidence="1 5" id="KW-0963">Cytoplasm</keyword>
<gene>
    <name evidence="5 8" type="primary">rimM</name>
    <name evidence="8" type="ORF">K4G66_07235</name>
</gene>
<keyword evidence="2 5" id="KW-0690">Ribosome biogenesis</keyword>
<comment type="subcellular location">
    <subcellularLocation>
        <location evidence="5">Cytoplasm</location>
    </subcellularLocation>
</comment>
<evidence type="ECO:0000313" key="8">
    <source>
        <dbReference type="EMBL" id="WKN38495.1"/>
    </source>
</evidence>
<dbReference type="SUPFAM" id="SSF50346">
    <property type="entry name" value="PRC-barrel domain"/>
    <property type="match status" value="1"/>
</dbReference>